<feature type="repeat" description="TPR" evidence="1">
    <location>
        <begin position="9"/>
        <end position="42"/>
    </location>
</feature>
<evidence type="ECO:0000313" key="4">
    <source>
        <dbReference type="Proteomes" id="UP001362999"/>
    </source>
</evidence>
<evidence type="ECO:0000256" key="1">
    <source>
        <dbReference type="PROSITE-ProRule" id="PRU00339"/>
    </source>
</evidence>
<dbReference type="PROSITE" id="PS50005">
    <property type="entry name" value="TPR"/>
    <property type="match status" value="1"/>
</dbReference>
<organism evidence="3 4">
    <name type="scientific">Favolaschia claudopus</name>
    <dbReference type="NCBI Taxonomy" id="2862362"/>
    <lineage>
        <taxon>Eukaryota</taxon>
        <taxon>Fungi</taxon>
        <taxon>Dikarya</taxon>
        <taxon>Basidiomycota</taxon>
        <taxon>Agaricomycotina</taxon>
        <taxon>Agaricomycetes</taxon>
        <taxon>Agaricomycetidae</taxon>
        <taxon>Agaricales</taxon>
        <taxon>Marasmiineae</taxon>
        <taxon>Mycenaceae</taxon>
        <taxon>Favolaschia</taxon>
    </lineage>
</organism>
<gene>
    <name evidence="3" type="ORF">R3P38DRAFT_3122927</name>
</gene>
<evidence type="ECO:0000313" key="3">
    <source>
        <dbReference type="EMBL" id="KAK6977704.1"/>
    </source>
</evidence>
<comment type="caution">
    <text evidence="3">The sequence shown here is derived from an EMBL/GenBank/DDBJ whole genome shotgun (WGS) entry which is preliminary data.</text>
</comment>
<keyword evidence="4" id="KW-1185">Reference proteome</keyword>
<dbReference type="Proteomes" id="UP001362999">
    <property type="component" value="Unassembled WGS sequence"/>
</dbReference>
<protein>
    <recommendedName>
        <fullName evidence="2">DUF4470 domain-containing protein</fullName>
    </recommendedName>
</protein>
<dbReference type="EMBL" id="JAWWNJ010000166">
    <property type="protein sequence ID" value="KAK6977704.1"/>
    <property type="molecule type" value="Genomic_DNA"/>
</dbReference>
<dbReference type="SUPFAM" id="SSF48452">
    <property type="entry name" value="TPR-like"/>
    <property type="match status" value="1"/>
</dbReference>
<proteinExistence type="predicted"/>
<dbReference type="InterPro" id="IPR011990">
    <property type="entry name" value="TPR-like_helical_dom_sf"/>
</dbReference>
<dbReference type="Gene3D" id="1.25.40.10">
    <property type="entry name" value="Tetratricopeptide repeat domain"/>
    <property type="match status" value="1"/>
</dbReference>
<keyword evidence="1" id="KW-0802">TPR repeat</keyword>
<dbReference type="InterPro" id="IPR019734">
    <property type="entry name" value="TPR_rpt"/>
</dbReference>
<dbReference type="Pfam" id="PF14737">
    <property type="entry name" value="DUF4470"/>
    <property type="match status" value="1"/>
</dbReference>
<reference evidence="3 4" key="1">
    <citation type="journal article" date="2024" name="J Genomics">
        <title>Draft genome sequencing and assembly of Favolaschia claudopus CIRM-BRFM 2984 isolated from oak limbs.</title>
        <authorList>
            <person name="Navarro D."/>
            <person name="Drula E."/>
            <person name="Chaduli D."/>
            <person name="Cazenave R."/>
            <person name="Ahrendt S."/>
            <person name="Wang J."/>
            <person name="Lipzen A."/>
            <person name="Daum C."/>
            <person name="Barry K."/>
            <person name="Grigoriev I.V."/>
            <person name="Favel A."/>
            <person name="Rosso M.N."/>
            <person name="Martin F."/>
        </authorList>
    </citation>
    <scope>NUCLEOTIDE SEQUENCE [LARGE SCALE GENOMIC DNA]</scope>
    <source>
        <strain evidence="3 4">CIRM-BRFM 2984</strain>
    </source>
</reference>
<name>A0AAV9ZC02_9AGAR</name>
<dbReference type="AlphaFoldDB" id="A0AAV9ZC02"/>
<evidence type="ECO:0000259" key="2">
    <source>
        <dbReference type="Pfam" id="PF14737"/>
    </source>
</evidence>
<sequence length="982" mass="109207">MPMTAKEKADGFKEEGNALFKDGNFLEAIRLYAKAEAAAPKESVYPANLSAALYEAGDYSACIEAIARSLGLSAQGTLPLRLATRAAKALAHGVRADTISAAALEKHAQLIEQLENVAKQEECNPEAESIRVWREWRAIANESVSGLDRSSATHAARVRLAEIPIARRGINPMLQYYTLGQDEMLSLFDDWGPRDPYPLRAETFTKKRLSELSFLFGGVGDARNVFATLVGAHRVYKSLAKDKRAAMRIHLTLLDIHPSALARDLVVLMLMNDCMTADSSTSSTVLAEMRATLVYTYAGSIMPAYAHARQQSIIKSLREGLIAVPPRLPAWLHVDVDAIPPILASLAYWQTNTSKTTNGMMAMFKDNATPTMRQMLDYPGISSGYKKVLQGRLEGPRRTINGLVDSWGPADARGMGIGEPEWSDAKVMKELKQRRKWIVDWMLDEHLSGNLPAKLGGEAEWFKATCALVPPKELWGREPQLMEEWKKNRKGMPPFSSELTAQLRRTIESTWKPNMTLFDREYSELSNKSLPHCVGYPNPPADGIHLARMLDSFNNRFGIAKGGDLPPDPDSPAFTHTMRFFDGAIDALKVLDGSIRLEIIYGGLMEELGKMRLGTDTRRPKEFPRRFTRAYLSNVPDYTHGILNTAIFVVPCVQNQPHSAVASNCLLNSGIWKNDDEFCHNYSLLHPRNISKYLGCTPIRMDGIMGLISLAPKDLPRPLSELASRSDLIRWLTRVLLNTCVPGTAGTQNVPVRMPNNLAAFVRLLVHLHAVGYPGHWLGEFMQTVLSDALVTTAAPYRGTFPIPISELQRTVPARRVRLDPWRAEFENILVAAHQGLPFAISLPSDFAKDPSDIAVFEAVVQTKGGDVSTMFGPVQDNVVDIMLYKPPKMLSVDTLSRVVPGILESDGKMEPKTGTLCLFSSQESVDIPSRKVSWRLSKARAKKMREEQWVMVVYRTDMQKAVTLPLPANKWVEVIEHLDVD</sequence>
<dbReference type="InterPro" id="IPR027974">
    <property type="entry name" value="DUF4470"/>
</dbReference>
<feature type="domain" description="DUF4470" evidence="2">
    <location>
        <begin position="206"/>
        <end position="273"/>
    </location>
</feature>
<accession>A0AAV9ZC02</accession>